<dbReference type="PROSITE" id="PS00737">
    <property type="entry name" value="THIOLASE_2"/>
    <property type="match status" value="1"/>
</dbReference>
<sequence>MAIPVIVAAKRTAIGKYGGMFKETPPEVLTAEVIKAILNDMLVQACEIDDVILGNVVGPGGNIARLSALTARLPVEVPGLTVDRQCGSGLEAINIAARLIQAGAGDVYLAGGVESTSRAPWKIEKPLLLYSRDLPAVMNRARFSPDFIGDPDMGTAANNVADKYGITREEQDSYALNSHRKAVQSLRSGRFHREVVPVTITVDKEIRTIDKDECPRSNTSLEKLAALRPIFEADGTVTAGNSCPINDGASIVLMMSLEKAMALGIKPLLKYVDSTVAGVDPHYLGIGPVPAVRKLLARNHLSVKDIDIVEFNEAFASQVLASLQQLHIPPEIVNVGGGAIALGHPYGASGAILVTRMCSEMQQMKAARGITTLGIGGGMGLATLWEKCE</sequence>
<evidence type="ECO:0000256" key="1">
    <source>
        <dbReference type="ARBA" id="ARBA00010982"/>
    </source>
</evidence>
<dbReference type="Proteomes" id="UP000273145">
    <property type="component" value="Chromosome"/>
</dbReference>
<dbReference type="OrthoDB" id="9764892at2"/>
<dbReference type="PANTHER" id="PTHR43853">
    <property type="entry name" value="3-KETOACYL-COA THIOLASE, PEROXISOMAL"/>
    <property type="match status" value="1"/>
</dbReference>
<comment type="similarity">
    <text evidence="1 4">Belongs to the thiolase-like superfamily. Thiolase family.</text>
</comment>
<keyword evidence="8" id="KW-1185">Reference proteome</keyword>
<reference evidence="7 8" key="1">
    <citation type="submission" date="2018-11" db="EMBL/GenBank/DDBJ databases">
        <title>Genome sequencing of Paenibacillus lentus DSM25539(T).</title>
        <authorList>
            <person name="Kook J.-K."/>
            <person name="Park S.-N."/>
            <person name="Lim Y.K."/>
        </authorList>
    </citation>
    <scope>NUCLEOTIDE SEQUENCE [LARGE SCALE GENOMIC DNA]</scope>
    <source>
        <strain evidence="7 8">DSM 25539</strain>
    </source>
</reference>
<evidence type="ECO:0000256" key="4">
    <source>
        <dbReference type="RuleBase" id="RU003557"/>
    </source>
</evidence>
<evidence type="ECO:0000256" key="3">
    <source>
        <dbReference type="ARBA" id="ARBA00023315"/>
    </source>
</evidence>
<proteinExistence type="inferred from homology"/>
<accession>A0A3S8RWJ6</accession>
<dbReference type="AlphaFoldDB" id="A0A3S8RWJ6"/>
<dbReference type="InterPro" id="IPR020613">
    <property type="entry name" value="Thiolase_CS"/>
</dbReference>
<dbReference type="NCBIfam" id="TIGR01930">
    <property type="entry name" value="AcCoA-C-Actrans"/>
    <property type="match status" value="1"/>
</dbReference>
<dbReference type="PIRSF" id="PIRSF000429">
    <property type="entry name" value="Ac-CoA_Ac_transf"/>
    <property type="match status" value="1"/>
</dbReference>
<dbReference type="KEGG" id="plen:EIM92_15890"/>
<dbReference type="FunFam" id="3.40.47.10:FF:000010">
    <property type="entry name" value="Acetyl-CoA acetyltransferase (Thiolase)"/>
    <property type="match status" value="1"/>
</dbReference>
<dbReference type="InterPro" id="IPR016039">
    <property type="entry name" value="Thiolase-like"/>
</dbReference>
<dbReference type="InterPro" id="IPR050215">
    <property type="entry name" value="Thiolase-like_sf_Thiolase"/>
</dbReference>
<dbReference type="GO" id="GO:0003988">
    <property type="term" value="F:acetyl-CoA C-acyltransferase activity"/>
    <property type="evidence" value="ECO:0007669"/>
    <property type="project" value="UniProtKB-ARBA"/>
</dbReference>
<evidence type="ECO:0000256" key="2">
    <source>
        <dbReference type="ARBA" id="ARBA00022679"/>
    </source>
</evidence>
<dbReference type="Pfam" id="PF00108">
    <property type="entry name" value="Thiolase_N"/>
    <property type="match status" value="1"/>
</dbReference>
<name>A0A3S8RWJ6_9BACL</name>
<organism evidence="7 8">
    <name type="scientific">Paenibacillus lentus</name>
    <dbReference type="NCBI Taxonomy" id="1338368"/>
    <lineage>
        <taxon>Bacteria</taxon>
        <taxon>Bacillati</taxon>
        <taxon>Bacillota</taxon>
        <taxon>Bacilli</taxon>
        <taxon>Bacillales</taxon>
        <taxon>Paenibacillaceae</taxon>
        <taxon>Paenibacillus</taxon>
    </lineage>
</organism>
<dbReference type="GO" id="GO:0005737">
    <property type="term" value="C:cytoplasm"/>
    <property type="evidence" value="ECO:0007669"/>
    <property type="project" value="UniProtKB-ARBA"/>
</dbReference>
<dbReference type="PANTHER" id="PTHR43853:SF3">
    <property type="entry name" value="ACETYL-COA C-ACETYLTRANSFERASE YHFS-RELATED"/>
    <property type="match status" value="1"/>
</dbReference>
<keyword evidence="2 4" id="KW-0808">Transferase</keyword>
<protein>
    <submittedName>
        <fullName evidence="7">Thiolase family protein</fullName>
    </submittedName>
</protein>
<dbReference type="InterPro" id="IPR002155">
    <property type="entry name" value="Thiolase"/>
</dbReference>
<evidence type="ECO:0000259" key="6">
    <source>
        <dbReference type="Pfam" id="PF02803"/>
    </source>
</evidence>
<feature type="domain" description="Thiolase N-terminal" evidence="5">
    <location>
        <begin position="5"/>
        <end position="256"/>
    </location>
</feature>
<dbReference type="Pfam" id="PF02803">
    <property type="entry name" value="Thiolase_C"/>
    <property type="match status" value="1"/>
</dbReference>
<evidence type="ECO:0000259" key="5">
    <source>
        <dbReference type="Pfam" id="PF00108"/>
    </source>
</evidence>
<keyword evidence="3 4" id="KW-0012">Acyltransferase</keyword>
<evidence type="ECO:0000313" key="8">
    <source>
        <dbReference type="Proteomes" id="UP000273145"/>
    </source>
</evidence>
<dbReference type="EMBL" id="CP034248">
    <property type="protein sequence ID" value="AZK47451.1"/>
    <property type="molecule type" value="Genomic_DNA"/>
</dbReference>
<dbReference type="CDD" id="cd00751">
    <property type="entry name" value="thiolase"/>
    <property type="match status" value="1"/>
</dbReference>
<evidence type="ECO:0000313" key="7">
    <source>
        <dbReference type="EMBL" id="AZK47451.1"/>
    </source>
</evidence>
<dbReference type="SUPFAM" id="SSF53901">
    <property type="entry name" value="Thiolase-like"/>
    <property type="match status" value="2"/>
</dbReference>
<dbReference type="InterPro" id="IPR020617">
    <property type="entry name" value="Thiolase_C"/>
</dbReference>
<dbReference type="GO" id="GO:0006635">
    <property type="term" value="P:fatty acid beta-oxidation"/>
    <property type="evidence" value="ECO:0007669"/>
    <property type="project" value="TreeGrafter"/>
</dbReference>
<dbReference type="Gene3D" id="3.40.47.10">
    <property type="match status" value="2"/>
</dbReference>
<gene>
    <name evidence="7" type="ORF">EIM92_15890</name>
</gene>
<feature type="domain" description="Thiolase C-terminal" evidence="6">
    <location>
        <begin position="266"/>
        <end position="386"/>
    </location>
</feature>
<dbReference type="RefSeq" id="WP_125083477.1">
    <property type="nucleotide sequence ID" value="NZ_CP034248.1"/>
</dbReference>
<dbReference type="InterPro" id="IPR020616">
    <property type="entry name" value="Thiolase_N"/>
</dbReference>
<dbReference type="GO" id="GO:0010124">
    <property type="term" value="P:phenylacetate catabolic process"/>
    <property type="evidence" value="ECO:0007669"/>
    <property type="project" value="TreeGrafter"/>
</dbReference>